<sequence>MSETTRPRRTIFGPRRRLALKILALLGIGLLVVLSLFYVRLLFGPISLGFLSDRVKSEVAGIVDDSFDVDWRDFGLSLTGPVSLGFHLSTVTLTERASNAVIEADALEIGLSPLGLVFGRPQARIILIEPRFQMVQDLLGPRLSRFEFLEEDGTGETVVRVIEGSQRAPDVQIGDEGISAGAQGAEDIGLRSDNDWLVANVESLNQALAQLAEQAMAGQVRRFEIRDGSIGVLDTVYGLYRSFDRVDLDVRSGRIDGRVAANFAAEIAGETMDGEIVREMGAQGATIKADIRNLDFSTIIPFLDDANSLAALRGTGNLGLSVALEAGGRGGVQSGQFVVDIDGTRLRLNNDLFDVAADPFAVDWYPGQSRFSVADVEVAVGQSRGIVGGDIVMGFDEQFGPTLGMSLRGRDLWLHPDDLDAPAEPFEEIHYEGWSAPLYGAVGIDRMVVAKEDVSVVMQGRLDMVREGVGLDVSLSGRGASADDIKRLWPYLFATEGREWFTRYVADGTVAGADMHFRFPVGSIALDGEPRPMPEGAMRIDLVGNGVQLRPLEGVPEFQVGGEARLTMRDNQLTMAFERASLTEFGDEVSIANAAYINQDVSASQQVFEISGDVSGPVPAILEVVTSDTFNLAEDLDFGLDPSALAQDLTGEMSSTVIATIETDDTGQLVSTDYALNGSISDMASARPIQGVSFSDADLTFTASQEGFRVLGAASVGEARIDLEAHQAGGGAPQLAFASTLSVADAAELGIDLSQYMGGTVRVVARPLEDGRIEVQADLTDTSLTISDIGISKVRGDAGGLEATVSLADEDIVVSDIALNFGTVRLEGAMNLSSAGELVSADFGTFQISSGDSAQVSMTPVEGGYSLAISGQQLDLKPVLKRFFNIEGAENAGASEDLQDQVFNVSVNLERALGYFGTVAFNVDLDLSVMGEQLRSVNLATQFGSGRSASATTNPLPSGRIISYATNDLGETLRFIGIYPRLVNGEGSMVMRYDESSETDTGEFEVRNFAVVDEENLDAIVGSHEESQEVLAGASAMEFDYGRAEFVRFSDRIELVEAAIYGDTVGGTIRGNIMTDAGQYDLAGTYVPLFGLNNFFQQIPVLGPIFGGREGEGLLGVTFAVRGPLDQPDLLINPVSILAPGVFRTLFEYRSANQPQN</sequence>
<proteinExistence type="predicted"/>
<keyword evidence="1" id="KW-0812">Transmembrane</keyword>
<name>A0ABY6IJC0_9HYPH</name>
<protein>
    <recommendedName>
        <fullName evidence="4">DUF3971 domain-containing protein</fullName>
    </recommendedName>
</protein>
<organism evidence="2 3">
    <name type="scientific">Pelagibacterium flavum</name>
    <dbReference type="NCBI Taxonomy" id="2984530"/>
    <lineage>
        <taxon>Bacteria</taxon>
        <taxon>Pseudomonadati</taxon>
        <taxon>Pseudomonadota</taxon>
        <taxon>Alphaproteobacteria</taxon>
        <taxon>Hyphomicrobiales</taxon>
        <taxon>Devosiaceae</taxon>
        <taxon>Pelagibacterium</taxon>
    </lineage>
</organism>
<feature type="transmembrane region" description="Helical" evidence="1">
    <location>
        <begin position="20"/>
        <end position="43"/>
    </location>
</feature>
<evidence type="ECO:0000256" key="1">
    <source>
        <dbReference type="SAM" id="Phobius"/>
    </source>
</evidence>
<keyword evidence="1" id="KW-1133">Transmembrane helix</keyword>
<evidence type="ECO:0000313" key="3">
    <source>
        <dbReference type="Proteomes" id="UP001163882"/>
    </source>
</evidence>
<evidence type="ECO:0008006" key="4">
    <source>
        <dbReference type="Google" id="ProtNLM"/>
    </source>
</evidence>
<accession>A0ABY6IJC0</accession>
<dbReference type="Proteomes" id="UP001163882">
    <property type="component" value="Chromosome"/>
</dbReference>
<keyword evidence="3" id="KW-1185">Reference proteome</keyword>
<evidence type="ECO:0000313" key="2">
    <source>
        <dbReference type="EMBL" id="UYQ70424.1"/>
    </source>
</evidence>
<reference evidence="2" key="1">
    <citation type="submission" date="2022-10" db="EMBL/GenBank/DDBJ databases">
        <title>YIM 151497 complete genome.</title>
        <authorList>
            <person name="Chen X."/>
        </authorList>
    </citation>
    <scope>NUCLEOTIDE SEQUENCE</scope>
    <source>
        <strain evidence="2">YIM 151497</strain>
    </source>
</reference>
<keyword evidence="1" id="KW-0472">Membrane</keyword>
<dbReference type="RefSeq" id="WP_264224119.1">
    <property type="nucleotide sequence ID" value="NZ_CP107716.1"/>
</dbReference>
<gene>
    <name evidence="2" type="ORF">OF122_10015</name>
</gene>
<dbReference type="EMBL" id="CP107716">
    <property type="protein sequence ID" value="UYQ70424.1"/>
    <property type="molecule type" value="Genomic_DNA"/>
</dbReference>